<accession>A0A4Q5LMG3</accession>
<dbReference type="Pfam" id="PF07883">
    <property type="entry name" value="Cupin_2"/>
    <property type="match status" value="1"/>
</dbReference>
<keyword evidence="3" id="KW-1185">Reference proteome</keyword>
<evidence type="ECO:0000313" key="2">
    <source>
        <dbReference type="EMBL" id="RYU90878.1"/>
    </source>
</evidence>
<dbReference type="InterPro" id="IPR014710">
    <property type="entry name" value="RmlC-like_jellyroll"/>
</dbReference>
<proteinExistence type="predicted"/>
<comment type="caution">
    <text evidence="2">The sequence shown here is derived from an EMBL/GenBank/DDBJ whole genome shotgun (WGS) entry which is preliminary data.</text>
</comment>
<sequence>MIQSNLFQHGDSTEWQTVGEGVQRQVFGYDDKLMMVKVKFTKGACGTLHSHAHSQVSYVESGVFEMTLGETVKIIRKGDGYYVPPFTIHGCVCLEDGMLVDGFSPARWDFLPADTEQYTL</sequence>
<organism evidence="2 3">
    <name type="scientific">Mucilaginibacter terrigena</name>
    <dbReference type="NCBI Taxonomy" id="2492395"/>
    <lineage>
        <taxon>Bacteria</taxon>
        <taxon>Pseudomonadati</taxon>
        <taxon>Bacteroidota</taxon>
        <taxon>Sphingobacteriia</taxon>
        <taxon>Sphingobacteriales</taxon>
        <taxon>Sphingobacteriaceae</taxon>
        <taxon>Mucilaginibacter</taxon>
    </lineage>
</organism>
<dbReference type="PANTHER" id="PTHR40112">
    <property type="entry name" value="H2HPP ISOMERASE"/>
    <property type="match status" value="1"/>
</dbReference>
<dbReference type="Proteomes" id="UP000293331">
    <property type="component" value="Unassembled WGS sequence"/>
</dbReference>
<dbReference type="OrthoDB" id="9811153at2"/>
<dbReference type="PIRSF" id="PIRSF029883">
    <property type="entry name" value="KdgF"/>
    <property type="match status" value="1"/>
</dbReference>
<dbReference type="EMBL" id="SEWG01000003">
    <property type="protein sequence ID" value="RYU90878.1"/>
    <property type="molecule type" value="Genomic_DNA"/>
</dbReference>
<evidence type="ECO:0000259" key="1">
    <source>
        <dbReference type="Pfam" id="PF07883"/>
    </source>
</evidence>
<dbReference type="InterPro" id="IPR013096">
    <property type="entry name" value="Cupin_2"/>
</dbReference>
<dbReference type="InterPro" id="IPR052535">
    <property type="entry name" value="Bacilysin_H2HPP_isomerase"/>
</dbReference>
<gene>
    <name evidence="2" type="ORF">EWM62_09570</name>
</gene>
<evidence type="ECO:0000313" key="3">
    <source>
        <dbReference type="Proteomes" id="UP000293331"/>
    </source>
</evidence>
<protein>
    <submittedName>
        <fullName evidence="2">Cupin domain-containing protein</fullName>
    </submittedName>
</protein>
<dbReference type="Gene3D" id="2.60.120.10">
    <property type="entry name" value="Jelly Rolls"/>
    <property type="match status" value="1"/>
</dbReference>
<dbReference type="InterPro" id="IPR011051">
    <property type="entry name" value="RmlC_Cupin_sf"/>
</dbReference>
<feature type="domain" description="Cupin type-2" evidence="1">
    <location>
        <begin position="38"/>
        <end position="97"/>
    </location>
</feature>
<dbReference type="InterPro" id="IPR025499">
    <property type="entry name" value="KdgF"/>
</dbReference>
<dbReference type="RefSeq" id="WP_129876427.1">
    <property type="nucleotide sequence ID" value="NZ_SEWG01000003.1"/>
</dbReference>
<reference evidence="2 3" key="1">
    <citation type="submission" date="2019-02" db="EMBL/GenBank/DDBJ databases">
        <title>Bacterial novel species Mucilaginibacter sp. 17JY9-4 isolated from soil.</title>
        <authorList>
            <person name="Jung H.-Y."/>
        </authorList>
    </citation>
    <scope>NUCLEOTIDE SEQUENCE [LARGE SCALE GENOMIC DNA]</scope>
    <source>
        <strain evidence="2 3">17JY9-4</strain>
    </source>
</reference>
<dbReference type="PANTHER" id="PTHR40112:SF1">
    <property type="entry name" value="H2HPP ISOMERASE"/>
    <property type="match status" value="1"/>
</dbReference>
<dbReference type="SUPFAM" id="SSF51182">
    <property type="entry name" value="RmlC-like cupins"/>
    <property type="match status" value="1"/>
</dbReference>
<name>A0A4Q5LMG3_9SPHI</name>
<dbReference type="AlphaFoldDB" id="A0A4Q5LMG3"/>
<dbReference type="CDD" id="cd02238">
    <property type="entry name" value="cupin_KdgF"/>
    <property type="match status" value="1"/>
</dbReference>